<comment type="caution">
    <text evidence="1">The sequence shown here is derived from an EMBL/GenBank/DDBJ whole genome shotgun (WGS) entry which is preliminary data.</text>
</comment>
<evidence type="ECO:0000313" key="1">
    <source>
        <dbReference type="EMBL" id="GAH60289.1"/>
    </source>
</evidence>
<dbReference type="EMBL" id="BARU01020104">
    <property type="protein sequence ID" value="GAH60289.1"/>
    <property type="molecule type" value="Genomic_DNA"/>
</dbReference>
<protein>
    <submittedName>
        <fullName evidence="1">Uncharacterized protein</fullName>
    </submittedName>
</protein>
<gene>
    <name evidence="1" type="ORF">S03H2_33047</name>
</gene>
<name>X1I2H7_9ZZZZ</name>
<proteinExistence type="predicted"/>
<reference evidence="1" key="1">
    <citation type="journal article" date="2014" name="Front. Microbiol.">
        <title>High frequency of phylogenetically diverse reductive dehalogenase-homologous genes in deep subseafloor sedimentary metagenomes.</title>
        <authorList>
            <person name="Kawai M."/>
            <person name="Futagami T."/>
            <person name="Toyoda A."/>
            <person name="Takaki Y."/>
            <person name="Nishi S."/>
            <person name="Hori S."/>
            <person name="Arai W."/>
            <person name="Tsubouchi T."/>
            <person name="Morono Y."/>
            <person name="Uchiyama I."/>
            <person name="Ito T."/>
            <person name="Fujiyama A."/>
            <person name="Inagaki F."/>
            <person name="Takami H."/>
        </authorList>
    </citation>
    <scope>NUCLEOTIDE SEQUENCE</scope>
    <source>
        <strain evidence="1">Expedition CK06-06</strain>
    </source>
</reference>
<accession>X1I2H7</accession>
<organism evidence="1">
    <name type="scientific">marine sediment metagenome</name>
    <dbReference type="NCBI Taxonomy" id="412755"/>
    <lineage>
        <taxon>unclassified sequences</taxon>
        <taxon>metagenomes</taxon>
        <taxon>ecological metagenomes</taxon>
    </lineage>
</organism>
<sequence length="99" mass="11173">MGGNNHAVRAMIGDNFNKGFSVHAQNWTAIGAQVAQAGKLLVDFVNRVKVWSEEEDVNFPYLFLSRIDKAYFCGEDKGDILGGRMERFQVFIIRGNDIF</sequence>
<dbReference type="AlphaFoldDB" id="X1I2H7"/>